<evidence type="ECO:0000313" key="12">
    <source>
        <dbReference type="Proteomes" id="UP000294743"/>
    </source>
</evidence>
<organism evidence="11 12">
    <name type="scientific">Breznakia blatticola</name>
    <dbReference type="NCBI Taxonomy" id="1754012"/>
    <lineage>
        <taxon>Bacteria</taxon>
        <taxon>Bacillati</taxon>
        <taxon>Bacillota</taxon>
        <taxon>Erysipelotrichia</taxon>
        <taxon>Erysipelotrichales</taxon>
        <taxon>Erysipelotrichaceae</taxon>
        <taxon>Breznakia</taxon>
    </lineage>
</organism>
<keyword evidence="9" id="KW-0472">Membrane</keyword>
<dbReference type="Pfam" id="PF00005">
    <property type="entry name" value="ABC_tran"/>
    <property type="match status" value="1"/>
</dbReference>
<keyword evidence="6 11" id="KW-0067">ATP-binding</keyword>
<dbReference type="Gene3D" id="3.40.50.300">
    <property type="entry name" value="P-loop containing nucleotide triphosphate hydrolases"/>
    <property type="match status" value="1"/>
</dbReference>
<keyword evidence="2" id="KW-0813">Transport</keyword>
<dbReference type="EMBL" id="SODD01000054">
    <property type="protein sequence ID" value="TDW11065.1"/>
    <property type="molecule type" value="Genomic_DNA"/>
</dbReference>
<keyword evidence="3" id="KW-1003">Cell membrane</keyword>
<dbReference type="InterPro" id="IPR027417">
    <property type="entry name" value="P-loop_NTPase"/>
</dbReference>
<dbReference type="InterPro" id="IPR051535">
    <property type="entry name" value="Siderophore_ABC-ATPase"/>
</dbReference>
<evidence type="ECO:0000256" key="4">
    <source>
        <dbReference type="ARBA" id="ARBA00022496"/>
    </source>
</evidence>
<gene>
    <name evidence="11" type="ORF">EDD63_15413</name>
</gene>
<dbReference type="SUPFAM" id="SSF52540">
    <property type="entry name" value="P-loop containing nucleoside triphosphate hydrolases"/>
    <property type="match status" value="1"/>
</dbReference>
<comment type="subcellular location">
    <subcellularLocation>
        <location evidence="1">Cell membrane</location>
        <topology evidence="1">Peripheral membrane protein</topology>
    </subcellularLocation>
</comment>
<evidence type="ECO:0000256" key="5">
    <source>
        <dbReference type="ARBA" id="ARBA00022741"/>
    </source>
</evidence>
<comment type="caution">
    <text evidence="11">The sequence shown here is derived from an EMBL/GenBank/DDBJ whole genome shotgun (WGS) entry which is preliminary data.</text>
</comment>
<dbReference type="GO" id="GO:0006826">
    <property type="term" value="P:iron ion transport"/>
    <property type="evidence" value="ECO:0007669"/>
    <property type="project" value="UniProtKB-KW"/>
</dbReference>
<evidence type="ECO:0000259" key="10">
    <source>
        <dbReference type="PROSITE" id="PS50893"/>
    </source>
</evidence>
<evidence type="ECO:0000256" key="7">
    <source>
        <dbReference type="ARBA" id="ARBA00023004"/>
    </source>
</evidence>
<accession>A0A4R7Z9Y9</accession>
<reference evidence="11 12" key="1">
    <citation type="submission" date="2019-03" db="EMBL/GenBank/DDBJ databases">
        <title>Genomic Encyclopedia of Type Strains, Phase IV (KMG-IV): sequencing the most valuable type-strain genomes for metagenomic binning, comparative biology and taxonomic classification.</title>
        <authorList>
            <person name="Goeker M."/>
        </authorList>
    </citation>
    <scope>NUCLEOTIDE SEQUENCE [LARGE SCALE GENOMIC DNA]</scope>
    <source>
        <strain evidence="11 12">DSM 28867</strain>
    </source>
</reference>
<evidence type="ECO:0000256" key="3">
    <source>
        <dbReference type="ARBA" id="ARBA00022475"/>
    </source>
</evidence>
<dbReference type="PANTHER" id="PTHR42771">
    <property type="entry name" value="IRON(3+)-HYDROXAMATE IMPORT ATP-BINDING PROTEIN FHUC"/>
    <property type="match status" value="1"/>
</dbReference>
<dbReference type="RefSeq" id="WP_166667626.1">
    <property type="nucleotide sequence ID" value="NZ_SODD01000054.1"/>
</dbReference>
<dbReference type="GO" id="GO:0016887">
    <property type="term" value="F:ATP hydrolysis activity"/>
    <property type="evidence" value="ECO:0007669"/>
    <property type="project" value="InterPro"/>
</dbReference>
<keyword evidence="7" id="KW-0408">Iron</keyword>
<dbReference type="InterPro" id="IPR003439">
    <property type="entry name" value="ABC_transporter-like_ATP-bd"/>
</dbReference>
<evidence type="ECO:0000256" key="6">
    <source>
        <dbReference type="ARBA" id="ARBA00022840"/>
    </source>
</evidence>
<evidence type="ECO:0000256" key="9">
    <source>
        <dbReference type="ARBA" id="ARBA00023136"/>
    </source>
</evidence>
<evidence type="ECO:0000256" key="8">
    <source>
        <dbReference type="ARBA" id="ARBA00023065"/>
    </source>
</evidence>
<dbReference type="GO" id="GO:0005524">
    <property type="term" value="F:ATP binding"/>
    <property type="evidence" value="ECO:0007669"/>
    <property type="project" value="UniProtKB-KW"/>
</dbReference>
<protein>
    <submittedName>
        <fullName evidence="11">Iron complex transport system ATP-binding protein</fullName>
    </submittedName>
</protein>
<dbReference type="Proteomes" id="UP000294743">
    <property type="component" value="Unassembled WGS sequence"/>
</dbReference>
<dbReference type="PANTHER" id="PTHR42771:SF2">
    <property type="entry name" value="IRON(3+)-HYDROXAMATE IMPORT ATP-BINDING PROTEIN FHUC"/>
    <property type="match status" value="1"/>
</dbReference>
<dbReference type="SMART" id="SM00382">
    <property type="entry name" value="AAA"/>
    <property type="match status" value="1"/>
</dbReference>
<feature type="domain" description="ABC transporter" evidence="10">
    <location>
        <begin position="2"/>
        <end position="235"/>
    </location>
</feature>
<proteinExistence type="predicted"/>
<dbReference type="CDD" id="cd03214">
    <property type="entry name" value="ABC_Iron-Siderophores_B12_Hemin"/>
    <property type="match status" value="1"/>
</dbReference>
<keyword evidence="8" id="KW-0406">Ion transport</keyword>
<keyword evidence="12" id="KW-1185">Reference proteome</keyword>
<keyword evidence="4" id="KW-0410">Iron transport</keyword>
<evidence type="ECO:0000313" key="11">
    <source>
        <dbReference type="EMBL" id="TDW11065.1"/>
    </source>
</evidence>
<sequence length="252" mass="28999">MMKVSQLSVVLEHHQILHDISLDIRQSSFTCIVGKNGSGKSTLLKAMNQYLSYTGTIMLESKDITQISKEERARMMCYLPQQRSIPDMNVEQLISHGRYPHLGFSKTLQPQDIKLIQQAAKKAEVENLLHRNLTSLSGGERQRAYIAMMIAQDTDYILLDEPTTFLDVEYQLDIMDLLHKLNRQGKTIIMVAHDLPQAFSYASDIVLMDQGRIISHSKPDELIQTDEIYHCFGVHVRLSQNPNDLYRYTFER</sequence>
<dbReference type="GO" id="GO:0005886">
    <property type="term" value="C:plasma membrane"/>
    <property type="evidence" value="ECO:0007669"/>
    <property type="project" value="UniProtKB-SubCell"/>
</dbReference>
<evidence type="ECO:0000256" key="2">
    <source>
        <dbReference type="ARBA" id="ARBA00022448"/>
    </source>
</evidence>
<dbReference type="AlphaFoldDB" id="A0A4R7Z9Y9"/>
<name>A0A4R7Z9Y9_9FIRM</name>
<keyword evidence="5" id="KW-0547">Nucleotide-binding</keyword>
<dbReference type="InterPro" id="IPR003593">
    <property type="entry name" value="AAA+_ATPase"/>
</dbReference>
<evidence type="ECO:0000256" key="1">
    <source>
        <dbReference type="ARBA" id="ARBA00004202"/>
    </source>
</evidence>
<dbReference type="FunFam" id="3.40.50.300:FF:000134">
    <property type="entry name" value="Iron-enterobactin ABC transporter ATP-binding protein"/>
    <property type="match status" value="1"/>
</dbReference>
<dbReference type="PROSITE" id="PS50893">
    <property type="entry name" value="ABC_TRANSPORTER_2"/>
    <property type="match status" value="1"/>
</dbReference>